<feature type="non-terminal residue" evidence="1">
    <location>
        <position position="1"/>
    </location>
</feature>
<gene>
    <name evidence="1" type="ORF">PMAYCL1PPCAC_06380</name>
</gene>
<name>A0AAN5CA10_9BILA</name>
<evidence type="ECO:0000313" key="1">
    <source>
        <dbReference type="EMBL" id="GMR36185.1"/>
    </source>
</evidence>
<comment type="caution">
    <text evidence="1">The sequence shown here is derived from an EMBL/GenBank/DDBJ whole genome shotgun (WGS) entry which is preliminary data.</text>
</comment>
<keyword evidence="2" id="KW-1185">Reference proteome</keyword>
<organism evidence="1 2">
    <name type="scientific">Pristionchus mayeri</name>
    <dbReference type="NCBI Taxonomy" id="1317129"/>
    <lineage>
        <taxon>Eukaryota</taxon>
        <taxon>Metazoa</taxon>
        <taxon>Ecdysozoa</taxon>
        <taxon>Nematoda</taxon>
        <taxon>Chromadorea</taxon>
        <taxon>Rhabditida</taxon>
        <taxon>Rhabditina</taxon>
        <taxon>Diplogasteromorpha</taxon>
        <taxon>Diplogasteroidea</taxon>
        <taxon>Neodiplogasteridae</taxon>
        <taxon>Pristionchus</taxon>
    </lineage>
</organism>
<proteinExistence type="predicted"/>
<reference evidence="2" key="1">
    <citation type="submission" date="2022-10" db="EMBL/GenBank/DDBJ databases">
        <title>Genome assembly of Pristionchus species.</title>
        <authorList>
            <person name="Yoshida K."/>
            <person name="Sommer R.J."/>
        </authorList>
    </citation>
    <scope>NUCLEOTIDE SEQUENCE [LARGE SCALE GENOMIC DNA]</scope>
    <source>
        <strain evidence="2">RS5460</strain>
    </source>
</reference>
<evidence type="ECO:0000313" key="2">
    <source>
        <dbReference type="Proteomes" id="UP001328107"/>
    </source>
</evidence>
<dbReference type="Proteomes" id="UP001328107">
    <property type="component" value="Unassembled WGS sequence"/>
</dbReference>
<dbReference type="AlphaFoldDB" id="A0AAN5CA10"/>
<dbReference type="EMBL" id="BTRK01000002">
    <property type="protein sequence ID" value="GMR36185.1"/>
    <property type="molecule type" value="Genomic_DNA"/>
</dbReference>
<protein>
    <submittedName>
        <fullName evidence="1">Uncharacterized protein</fullName>
    </submittedName>
</protein>
<accession>A0AAN5CA10</accession>
<sequence>SLFVIMTGENFATAAEEHVEVRILPLVANSPDNGDNFLSSLVKSKERIRTFAVTRVFITSSVLLHSIFVSTDTKRACSQRPHHFSSLEFRLWIQEEIH</sequence>